<dbReference type="Pfam" id="PF01769">
    <property type="entry name" value="MgtE"/>
    <property type="match status" value="2"/>
</dbReference>
<evidence type="ECO:0000313" key="12">
    <source>
        <dbReference type="EMBL" id="SJL04762.1"/>
    </source>
</evidence>
<feature type="transmembrane region" description="Helical" evidence="10">
    <location>
        <begin position="218"/>
        <end position="246"/>
    </location>
</feature>
<evidence type="ECO:0000256" key="8">
    <source>
        <dbReference type="ARBA" id="ARBA00023136"/>
    </source>
</evidence>
<organism evidence="12 13">
    <name type="scientific">Armillaria ostoyae</name>
    <name type="common">Armillaria root rot fungus</name>
    <dbReference type="NCBI Taxonomy" id="47428"/>
    <lineage>
        <taxon>Eukaryota</taxon>
        <taxon>Fungi</taxon>
        <taxon>Dikarya</taxon>
        <taxon>Basidiomycota</taxon>
        <taxon>Agaricomycotina</taxon>
        <taxon>Agaricomycetes</taxon>
        <taxon>Agaricomycetidae</taxon>
        <taxon>Agaricales</taxon>
        <taxon>Marasmiineae</taxon>
        <taxon>Physalacriaceae</taxon>
        <taxon>Armillaria</taxon>
    </lineage>
</organism>
<feature type="domain" description="SLC41A/MgtE integral membrane" evidence="11">
    <location>
        <begin position="112"/>
        <end position="275"/>
    </location>
</feature>
<keyword evidence="6 10" id="KW-1133">Transmembrane helix</keyword>
<keyword evidence="3" id="KW-0813">Transport</keyword>
<feature type="transmembrane region" description="Helical" evidence="10">
    <location>
        <begin position="289"/>
        <end position="310"/>
    </location>
</feature>
<dbReference type="AlphaFoldDB" id="A0A284R7S2"/>
<keyword evidence="4 10" id="KW-0812">Transmembrane</keyword>
<feature type="transmembrane region" description="Helical" evidence="10">
    <location>
        <begin position="478"/>
        <end position="498"/>
    </location>
</feature>
<dbReference type="InterPro" id="IPR045349">
    <property type="entry name" value="SLC41A1-3"/>
</dbReference>
<dbReference type="Proteomes" id="UP000219338">
    <property type="component" value="Unassembled WGS sequence"/>
</dbReference>
<feature type="transmembrane region" description="Helical" evidence="10">
    <location>
        <begin position="322"/>
        <end position="344"/>
    </location>
</feature>
<evidence type="ECO:0000256" key="2">
    <source>
        <dbReference type="ARBA" id="ARBA00009749"/>
    </source>
</evidence>
<accession>A0A284R7S2</accession>
<evidence type="ECO:0000256" key="7">
    <source>
        <dbReference type="ARBA" id="ARBA00023065"/>
    </source>
</evidence>
<feature type="transmembrane region" description="Helical" evidence="10">
    <location>
        <begin position="155"/>
        <end position="178"/>
    </location>
</feature>
<comment type="subcellular location">
    <subcellularLocation>
        <location evidence="1">Membrane</location>
        <topology evidence="1">Multi-pass membrane protein</topology>
    </subcellularLocation>
</comment>
<evidence type="ECO:0000313" key="13">
    <source>
        <dbReference type="Proteomes" id="UP000219338"/>
    </source>
</evidence>
<evidence type="ECO:0000256" key="4">
    <source>
        <dbReference type="ARBA" id="ARBA00022692"/>
    </source>
</evidence>
<evidence type="ECO:0000256" key="1">
    <source>
        <dbReference type="ARBA" id="ARBA00004141"/>
    </source>
</evidence>
<dbReference type="EMBL" id="FUEG01000005">
    <property type="protein sequence ID" value="SJL04762.1"/>
    <property type="molecule type" value="Genomic_DNA"/>
</dbReference>
<dbReference type="InterPro" id="IPR006667">
    <property type="entry name" value="SLC41_membr_dom"/>
</dbReference>
<protein>
    <recommendedName>
        <fullName evidence="11">SLC41A/MgtE integral membrane domain-containing protein</fullName>
    </recommendedName>
</protein>
<evidence type="ECO:0000256" key="9">
    <source>
        <dbReference type="SAM" id="MobiDB-lite"/>
    </source>
</evidence>
<evidence type="ECO:0000256" key="5">
    <source>
        <dbReference type="ARBA" id="ARBA00022842"/>
    </source>
</evidence>
<feature type="transmembrane region" description="Helical" evidence="10">
    <location>
        <begin position="258"/>
        <end position="283"/>
    </location>
</feature>
<feature type="transmembrane region" description="Helical" evidence="10">
    <location>
        <begin position="400"/>
        <end position="423"/>
    </location>
</feature>
<gene>
    <name evidence="12" type="ORF">ARMOST_08132</name>
</gene>
<keyword evidence="13" id="KW-1185">Reference proteome</keyword>
<evidence type="ECO:0000259" key="11">
    <source>
        <dbReference type="Pfam" id="PF01769"/>
    </source>
</evidence>
<dbReference type="GO" id="GO:0008324">
    <property type="term" value="F:monoatomic cation transmembrane transporter activity"/>
    <property type="evidence" value="ECO:0007669"/>
    <property type="project" value="InterPro"/>
</dbReference>
<dbReference type="OrthoDB" id="666972at2759"/>
<keyword evidence="7" id="KW-0406">Ion transport</keyword>
<dbReference type="GO" id="GO:0005886">
    <property type="term" value="C:plasma membrane"/>
    <property type="evidence" value="ECO:0007669"/>
    <property type="project" value="TreeGrafter"/>
</dbReference>
<name>A0A284R7S2_ARMOS</name>
<reference evidence="13" key="1">
    <citation type="journal article" date="2017" name="Nat. Ecol. Evol.">
        <title>Genome expansion and lineage-specific genetic innovations in the forest pathogenic fungi Armillaria.</title>
        <authorList>
            <person name="Sipos G."/>
            <person name="Prasanna A.N."/>
            <person name="Walter M.C."/>
            <person name="O'Connor E."/>
            <person name="Balint B."/>
            <person name="Krizsan K."/>
            <person name="Kiss B."/>
            <person name="Hess J."/>
            <person name="Varga T."/>
            <person name="Slot J."/>
            <person name="Riley R."/>
            <person name="Boka B."/>
            <person name="Rigling D."/>
            <person name="Barry K."/>
            <person name="Lee J."/>
            <person name="Mihaltcheva S."/>
            <person name="LaButti K."/>
            <person name="Lipzen A."/>
            <person name="Waldron R."/>
            <person name="Moloney N.M."/>
            <person name="Sperisen C."/>
            <person name="Kredics L."/>
            <person name="Vagvoelgyi C."/>
            <person name="Patrignani A."/>
            <person name="Fitzpatrick D."/>
            <person name="Nagy I."/>
            <person name="Doyle S."/>
            <person name="Anderson J.B."/>
            <person name="Grigoriev I.V."/>
            <person name="Gueldener U."/>
            <person name="Muensterkoetter M."/>
            <person name="Nagy L.G."/>
        </authorList>
    </citation>
    <scope>NUCLEOTIDE SEQUENCE [LARGE SCALE GENOMIC DNA]</scope>
    <source>
        <strain evidence="13">C18/9</strain>
    </source>
</reference>
<feature type="region of interest" description="Disordered" evidence="9">
    <location>
        <begin position="1"/>
        <end position="60"/>
    </location>
</feature>
<feature type="domain" description="SLC41A/MgtE integral membrane" evidence="11">
    <location>
        <begin position="356"/>
        <end position="487"/>
    </location>
</feature>
<keyword evidence="5" id="KW-0460">Magnesium</keyword>
<dbReference type="InterPro" id="IPR036739">
    <property type="entry name" value="SLC41_membr_dom_sf"/>
</dbReference>
<evidence type="ECO:0000256" key="3">
    <source>
        <dbReference type="ARBA" id="ARBA00022448"/>
    </source>
</evidence>
<keyword evidence="8 10" id="KW-0472">Membrane</keyword>
<dbReference type="PANTHER" id="PTHR16228">
    <property type="entry name" value="DIVALENT CATION TRANSPORTER SOLUTE CARRIER FAMILY 41"/>
    <property type="match status" value="1"/>
</dbReference>
<feature type="compositionally biased region" description="Acidic residues" evidence="9">
    <location>
        <begin position="1"/>
        <end position="11"/>
    </location>
</feature>
<feature type="transmembrane region" description="Helical" evidence="10">
    <location>
        <begin position="429"/>
        <end position="458"/>
    </location>
</feature>
<evidence type="ECO:0000256" key="6">
    <source>
        <dbReference type="ARBA" id="ARBA00022989"/>
    </source>
</evidence>
<feature type="compositionally biased region" description="Acidic residues" evidence="9">
    <location>
        <begin position="25"/>
        <end position="40"/>
    </location>
</feature>
<dbReference type="Gene3D" id="1.10.357.20">
    <property type="entry name" value="SLC41 divalent cation transporters, integral membrane domain"/>
    <property type="match status" value="2"/>
</dbReference>
<comment type="similarity">
    <text evidence="2">Belongs to the SLC41A transporter family.</text>
</comment>
<dbReference type="PANTHER" id="PTHR16228:SF7">
    <property type="entry name" value="SLC41A_MGTE INTEGRAL MEMBRANE DOMAIN-CONTAINING PROTEIN"/>
    <property type="match status" value="1"/>
</dbReference>
<sequence length="506" mass="54138">MAPPKDDDDIELATLPTNGDKQEYDRDDDEENESDNEHDDEGSRALLGGHSPRTGPMSGPRVQLWPQIKNIVIESAPTLLFTTIGLLFTGELLDQVSRWKAMVEVDQLIMIIPVVLNLKGNLEMNLSARLGTAANMGELDDSSVRRKMIIGNLSLLQVQATVVSFVAACVSLLLGMIVPRTSGEAPASSGAASALLLHTRRPRPTLPPVTDRKSGLPVFIMVASTAMSAACLSSIILGSFMCGLIVLCRHYGRDPDNIAPPVASCLGDLVTLVLIGAVSTVLIRFLHTPVPLIICAIVVLSAISCGVSTRRNSHVRDLISQGWSPLFGAMIISSATGIVLDLFVSRYEGFALLAVVISGLPGSVGSIFASRLSTALHAAALSMTPSTFANRPSEPSARMVMITLILVTIPVEIIFLSILRLLGWLTLPFVFVAFSVVFFCCAVTASLFIAGALTNFLWSKKLDPDMYALPIHSALMDLIGQLLLVLCFEIVSLLGVHVRSKMPSAG</sequence>
<dbReference type="OMA" id="WDPDNVT"/>
<proteinExistence type="inferred from homology"/>
<evidence type="ECO:0000256" key="10">
    <source>
        <dbReference type="SAM" id="Phobius"/>
    </source>
</evidence>
<dbReference type="SUPFAM" id="SSF161093">
    <property type="entry name" value="MgtE membrane domain-like"/>
    <property type="match status" value="2"/>
</dbReference>